<sequence length="158" mass="18059">MIAMIYCGVLFLLICYECLRLGWLERKQIRVEIEKIKNESYFFWLTFQAPAEEVYRQAINMEYATIILFGTDDYKITIAVKKIIAAVRYPYFAGLLTATIVNILTCSPAYHPSDEKREALIKQISSSLEDLGDWAITACVLAGIHKKNPELAEQLKNA</sequence>
<protein>
    <submittedName>
        <fullName evidence="1">Uncharacterized protein</fullName>
    </submittedName>
</protein>
<name>A0A1F5RXJ4_9BACT</name>
<accession>A0A1F5RXJ4</accession>
<proteinExistence type="predicted"/>
<reference evidence="1 2" key="1">
    <citation type="journal article" date="2016" name="Nat. Commun.">
        <title>Thousands of microbial genomes shed light on interconnected biogeochemical processes in an aquifer system.</title>
        <authorList>
            <person name="Anantharaman K."/>
            <person name="Brown C.T."/>
            <person name="Hug L.A."/>
            <person name="Sharon I."/>
            <person name="Castelle C.J."/>
            <person name="Probst A.J."/>
            <person name="Thomas B.C."/>
            <person name="Singh A."/>
            <person name="Wilkins M.J."/>
            <person name="Karaoz U."/>
            <person name="Brodie E.L."/>
            <person name="Williams K.H."/>
            <person name="Hubbard S.S."/>
            <person name="Banfield J.F."/>
        </authorList>
    </citation>
    <scope>NUCLEOTIDE SEQUENCE [LARGE SCALE GENOMIC DNA]</scope>
</reference>
<gene>
    <name evidence="1" type="ORF">A3D54_03620</name>
</gene>
<evidence type="ECO:0000313" key="1">
    <source>
        <dbReference type="EMBL" id="OGF19118.1"/>
    </source>
</evidence>
<evidence type="ECO:0000313" key="2">
    <source>
        <dbReference type="Proteomes" id="UP000177691"/>
    </source>
</evidence>
<dbReference type="Proteomes" id="UP000177691">
    <property type="component" value="Unassembled WGS sequence"/>
</dbReference>
<organism evidence="1 2">
    <name type="scientific">Candidatus Falkowbacteria bacterium RIFCSPHIGHO2_02_FULL_45_15</name>
    <dbReference type="NCBI Taxonomy" id="1797987"/>
    <lineage>
        <taxon>Bacteria</taxon>
        <taxon>Candidatus Falkowiibacteriota</taxon>
    </lineage>
</organism>
<dbReference type="AlphaFoldDB" id="A0A1F5RXJ4"/>
<dbReference type="EMBL" id="MFFU01000028">
    <property type="protein sequence ID" value="OGF19118.1"/>
    <property type="molecule type" value="Genomic_DNA"/>
</dbReference>
<comment type="caution">
    <text evidence="1">The sequence shown here is derived from an EMBL/GenBank/DDBJ whole genome shotgun (WGS) entry which is preliminary data.</text>
</comment>